<name>A0ACB1AJQ2_MELEN</name>
<accession>A0ACB1AJQ2</accession>
<sequence>MFLFVSVNVFRNISGLFLSCFPECVLYLLVIVFRKVYLLFFGIFLCFPECVLLMCF</sequence>
<gene>
    <name evidence="1" type="ORF">MENTE1834_LOCUS38367</name>
</gene>
<proteinExistence type="predicted"/>
<dbReference type="Proteomes" id="UP001497535">
    <property type="component" value="Unassembled WGS sequence"/>
</dbReference>
<reference evidence="1" key="1">
    <citation type="submission" date="2023-11" db="EMBL/GenBank/DDBJ databases">
        <authorList>
            <person name="Poullet M."/>
        </authorList>
    </citation>
    <scope>NUCLEOTIDE SEQUENCE</scope>
    <source>
        <strain evidence="1">E1834</strain>
    </source>
</reference>
<protein>
    <submittedName>
        <fullName evidence="1">Uncharacterized protein</fullName>
    </submittedName>
</protein>
<evidence type="ECO:0000313" key="1">
    <source>
        <dbReference type="EMBL" id="CAK5090571.1"/>
    </source>
</evidence>
<comment type="caution">
    <text evidence="1">The sequence shown here is derived from an EMBL/GenBank/DDBJ whole genome shotgun (WGS) entry which is preliminary data.</text>
</comment>
<evidence type="ECO:0000313" key="2">
    <source>
        <dbReference type="Proteomes" id="UP001497535"/>
    </source>
</evidence>
<dbReference type="EMBL" id="CAVMJV010000083">
    <property type="protein sequence ID" value="CAK5090571.1"/>
    <property type="molecule type" value="Genomic_DNA"/>
</dbReference>
<organism evidence="1 2">
    <name type="scientific">Meloidogyne enterolobii</name>
    <name type="common">Root-knot nematode worm</name>
    <name type="synonym">Meloidogyne mayaguensis</name>
    <dbReference type="NCBI Taxonomy" id="390850"/>
    <lineage>
        <taxon>Eukaryota</taxon>
        <taxon>Metazoa</taxon>
        <taxon>Ecdysozoa</taxon>
        <taxon>Nematoda</taxon>
        <taxon>Chromadorea</taxon>
        <taxon>Rhabditida</taxon>
        <taxon>Tylenchina</taxon>
        <taxon>Tylenchomorpha</taxon>
        <taxon>Tylenchoidea</taxon>
        <taxon>Meloidogynidae</taxon>
        <taxon>Meloidogyninae</taxon>
        <taxon>Meloidogyne</taxon>
    </lineage>
</organism>
<keyword evidence="2" id="KW-1185">Reference proteome</keyword>